<evidence type="ECO:0000259" key="2">
    <source>
        <dbReference type="SMART" id="SM00646"/>
    </source>
</evidence>
<dbReference type="EMBL" id="LKET01000039">
    <property type="protein sequence ID" value="KPU43662.1"/>
    <property type="molecule type" value="Genomic_DNA"/>
</dbReference>
<comment type="caution">
    <text evidence="3">The sequence shown here is derived from an EMBL/GenBank/DDBJ whole genome shotgun (WGS) entry which is preliminary data.</text>
</comment>
<keyword evidence="4" id="KW-1185">Reference proteome</keyword>
<dbReference type="PANTHER" id="PTHR30404:SF0">
    <property type="entry name" value="N-ACETYLMURAMOYL-L-ALANINE AMIDASE AMIC"/>
    <property type="match status" value="1"/>
</dbReference>
<dbReference type="GO" id="GO:0009253">
    <property type="term" value="P:peptidoglycan catabolic process"/>
    <property type="evidence" value="ECO:0007669"/>
    <property type="project" value="InterPro"/>
</dbReference>
<sequence length="269" mass="29728">MKICIDPGHGGKQPGAVGTKGIPEKDIVLKVALMVGEHLQRHGVDILYTRTFDEDVSLEKRCDMANTFKADYFISIHANSAENQTANGIETYYYNGSNAGLILARNIQEETVKASGLVDRGLKTNDLYVIRETNMPAALHELAFLSNPKEQDLLLNDKWLAQQAEAIAKGILKTAYISWIPELREDDPSMIDKLIIASGDGDMAAATLAMYEYKAPVILKDYYLLNPEGNKAKEYIVIGGVWEPSEPGAKIIRIAGSDRMDTARKLLNK</sequence>
<dbReference type="Gene3D" id="3.40.630.40">
    <property type="entry name" value="Zn-dependent exopeptidases"/>
    <property type="match status" value="1"/>
</dbReference>
<dbReference type="Gene3D" id="3.40.50.12090">
    <property type="match status" value="1"/>
</dbReference>
<keyword evidence="1 3" id="KW-0378">Hydrolase</keyword>
<dbReference type="GO" id="GO:0030288">
    <property type="term" value="C:outer membrane-bounded periplasmic space"/>
    <property type="evidence" value="ECO:0007669"/>
    <property type="project" value="TreeGrafter"/>
</dbReference>
<evidence type="ECO:0000313" key="3">
    <source>
        <dbReference type="EMBL" id="KPU43662.1"/>
    </source>
</evidence>
<proteinExistence type="predicted"/>
<accession>A0A0P9AEB8</accession>
<dbReference type="AlphaFoldDB" id="A0A0P9AEB8"/>
<dbReference type="Proteomes" id="UP000050326">
    <property type="component" value="Unassembled WGS sequence"/>
</dbReference>
<dbReference type="SMART" id="SM00646">
    <property type="entry name" value="Ami_3"/>
    <property type="match status" value="1"/>
</dbReference>
<dbReference type="RefSeq" id="WP_054876093.1">
    <property type="nucleotide sequence ID" value="NZ_LKET01000039.1"/>
</dbReference>
<dbReference type="GO" id="GO:0008745">
    <property type="term" value="F:N-acetylmuramoyl-L-alanine amidase activity"/>
    <property type="evidence" value="ECO:0007669"/>
    <property type="project" value="UniProtKB-EC"/>
</dbReference>
<organism evidence="3 4">
    <name type="scientific">Oxobacter pfennigii</name>
    <dbReference type="NCBI Taxonomy" id="36849"/>
    <lineage>
        <taxon>Bacteria</taxon>
        <taxon>Bacillati</taxon>
        <taxon>Bacillota</taxon>
        <taxon>Clostridia</taxon>
        <taxon>Eubacteriales</taxon>
        <taxon>Clostridiaceae</taxon>
        <taxon>Oxobacter</taxon>
    </lineage>
</organism>
<name>A0A0P9AEB8_9CLOT</name>
<dbReference type="STRING" id="36849.OXPF_31040"/>
<dbReference type="InterPro" id="IPR050695">
    <property type="entry name" value="N-acetylmuramoyl_amidase_3"/>
</dbReference>
<dbReference type="CDD" id="cd02696">
    <property type="entry name" value="MurNAc-LAA"/>
    <property type="match status" value="1"/>
</dbReference>
<protein>
    <submittedName>
        <fullName evidence="3">Sporulation-specific N-acetylmuramoyl-L-alanine amidase</fullName>
        <ecNumber evidence="3">3.5.1.28</ecNumber>
    </submittedName>
</protein>
<gene>
    <name evidence="3" type="primary">cwlC</name>
    <name evidence="3" type="ORF">OXPF_31040</name>
</gene>
<evidence type="ECO:0000313" key="4">
    <source>
        <dbReference type="Proteomes" id="UP000050326"/>
    </source>
</evidence>
<dbReference type="Pfam" id="PF01520">
    <property type="entry name" value="Amidase_3"/>
    <property type="match status" value="1"/>
</dbReference>
<dbReference type="PATRIC" id="fig|36849.3.peg.3289"/>
<feature type="domain" description="MurNAc-LAA" evidence="2">
    <location>
        <begin position="62"/>
        <end position="172"/>
    </location>
</feature>
<dbReference type="EC" id="3.5.1.28" evidence="3"/>
<evidence type="ECO:0000256" key="1">
    <source>
        <dbReference type="ARBA" id="ARBA00022801"/>
    </source>
</evidence>
<dbReference type="InterPro" id="IPR002508">
    <property type="entry name" value="MurNAc-LAA_cat"/>
</dbReference>
<dbReference type="OrthoDB" id="9772024at2"/>
<dbReference type="PANTHER" id="PTHR30404">
    <property type="entry name" value="N-ACETYLMURAMOYL-L-ALANINE AMIDASE"/>
    <property type="match status" value="1"/>
</dbReference>
<reference evidence="3 4" key="1">
    <citation type="submission" date="2015-09" db="EMBL/GenBank/DDBJ databases">
        <title>Genome sequence of Oxobacter pfennigii DSM 3222.</title>
        <authorList>
            <person name="Poehlein A."/>
            <person name="Bengelsdorf F.R."/>
            <person name="Schiel-Bengelsdorf B."/>
            <person name="Duerre P."/>
            <person name="Daniel R."/>
        </authorList>
    </citation>
    <scope>NUCLEOTIDE SEQUENCE [LARGE SCALE GENOMIC DNA]</scope>
    <source>
        <strain evidence="3 4">DSM 3222</strain>
    </source>
</reference>
<dbReference type="SUPFAM" id="SSF53187">
    <property type="entry name" value="Zn-dependent exopeptidases"/>
    <property type="match status" value="1"/>
</dbReference>